<sequence>MRRPAARAIEGQELALVGVLAVLWLVLGLTTDTFFTAGNLGAILFNVAPIALIGIGMTAVIVTAGIDVSVGSAVAVVMVIVAKLIHDGGTPMPVAVLVALGVGALLGLVNGGLVAYGRIHPIIVTFATLNIFRFVALQIFDGRQVTGIPDTLGFFGGGGEGRLLGVPNAWLLAVVLAAIMWFYMRAWPTGRHLYAIGGDAQAARLAGVRVRRRQLFAYVLTGALVGLAGCVFIGTGGLVIQNAGEGLELQVIAAVVIGGTSIVGGRGTVLGTMLGALLVGTVTSAVTLLGWPSELTTLFVGVFILVAVGVDLLRARRRGTL</sequence>
<evidence type="ECO:0000256" key="6">
    <source>
        <dbReference type="SAM" id="Phobius"/>
    </source>
</evidence>
<evidence type="ECO:0000256" key="2">
    <source>
        <dbReference type="ARBA" id="ARBA00022475"/>
    </source>
</evidence>
<dbReference type="EMBL" id="JBHRZH010000012">
    <property type="protein sequence ID" value="MFC3762182.1"/>
    <property type="molecule type" value="Genomic_DNA"/>
</dbReference>
<feature type="transmembrane region" description="Helical" evidence="6">
    <location>
        <begin position="122"/>
        <end position="140"/>
    </location>
</feature>
<feature type="transmembrane region" description="Helical" evidence="6">
    <location>
        <begin position="40"/>
        <end position="61"/>
    </location>
</feature>
<evidence type="ECO:0000256" key="1">
    <source>
        <dbReference type="ARBA" id="ARBA00004651"/>
    </source>
</evidence>
<protein>
    <submittedName>
        <fullName evidence="7">ABC transporter permease</fullName>
    </submittedName>
</protein>
<dbReference type="Proteomes" id="UP001595699">
    <property type="component" value="Unassembled WGS sequence"/>
</dbReference>
<keyword evidence="8" id="KW-1185">Reference proteome</keyword>
<comment type="subcellular location">
    <subcellularLocation>
        <location evidence="1">Cell membrane</location>
        <topology evidence="1">Multi-pass membrane protein</topology>
    </subcellularLocation>
</comment>
<dbReference type="RefSeq" id="WP_205120720.1">
    <property type="nucleotide sequence ID" value="NZ_JAFBCM010000001.1"/>
</dbReference>
<keyword evidence="2" id="KW-1003">Cell membrane</keyword>
<name>A0ABV7YAL4_9ACTN</name>
<keyword evidence="5 6" id="KW-0472">Membrane</keyword>
<evidence type="ECO:0000256" key="3">
    <source>
        <dbReference type="ARBA" id="ARBA00022692"/>
    </source>
</evidence>
<feature type="transmembrane region" description="Helical" evidence="6">
    <location>
        <begin position="92"/>
        <end position="115"/>
    </location>
</feature>
<reference evidence="8" key="1">
    <citation type="journal article" date="2019" name="Int. J. Syst. Evol. Microbiol.">
        <title>The Global Catalogue of Microorganisms (GCM) 10K type strain sequencing project: providing services to taxonomists for standard genome sequencing and annotation.</title>
        <authorList>
            <consortium name="The Broad Institute Genomics Platform"/>
            <consortium name="The Broad Institute Genome Sequencing Center for Infectious Disease"/>
            <person name="Wu L."/>
            <person name="Ma J."/>
        </authorList>
    </citation>
    <scope>NUCLEOTIDE SEQUENCE [LARGE SCALE GENOMIC DNA]</scope>
    <source>
        <strain evidence="8">CGMCC 4.7241</strain>
    </source>
</reference>
<evidence type="ECO:0000256" key="5">
    <source>
        <dbReference type="ARBA" id="ARBA00023136"/>
    </source>
</evidence>
<keyword evidence="3 6" id="KW-0812">Transmembrane</keyword>
<comment type="caution">
    <text evidence="7">The sequence shown here is derived from an EMBL/GenBank/DDBJ whole genome shotgun (WGS) entry which is preliminary data.</text>
</comment>
<evidence type="ECO:0000313" key="8">
    <source>
        <dbReference type="Proteomes" id="UP001595699"/>
    </source>
</evidence>
<dbReference type="Pfam" id="PF02653">
    <property type="entry name" value="BPD_transp_2"/>
    <property type="match status" value="1"/>
</dbReference>
<feature type="transmembrane region" description="Helical" evidence="6">
    <location>
        <begin position="270"/>
        <end position="289"/>
    </location>
</feature>
<accession>A0ABV7YAL4</accession>
<feature type="transmembrane region" description="Helical" evidence="6">
    <location>
        <begin position="164"/>
        <end position="184"/>
    </location>
</feature>
<evidence type="ECO:0000313" key="7">
    <source>
        <dbReference type="EMBL" id="MFC3762182.1"/>
    </source>
</evidence>
<gene>
    <name evidence="7" type="ORF">ACFOUW_15175</name>
</gene>
<dbReference type="InterPro" id="IPR001851">
    <property type="entry name" value="ABC_transp_permease"/>
</dbReference>
<proteinExistence type="predicted"/>
<dbReference type="CDD" id="cd06579">
    <property type="entry name" value="TM_PBP1_transp_AraH_like"/>
    <property type="match status" value="1"/>
</dbReference>
<feature type="transmembrane region" description="Helical" evidence="6">
    <location>
        <begin position="246"/>
        <end position="263"/>
    </location>
</feature>
<feature type="transmembrane region" description="Helical" evidence="6">
    <location>
        <begin position="215"/>
        <end position="240"/>
    </location>
</feature>
<dbReference type="PANTHER" id="PTHR32196:SF72">
    <property type="entry name" value="RIBOSE IMPORT PERMEASE PROTEIN RBSC"/>
    <property type="match status" value="1"/>
</dbReference>
<dbReference type="PANTHER" id="PTHR32196">
    <property type="entry name" value="ABC TRANSPORTER PERMEASE PROTEIN YPHD-RELATED-RELATED"/>
    <property type="match status" value="1"/>
</dbReference>
<feature type="transmembrane region" description="Helical" evidence="6">
    <location>
        <begin position="295"/>
        <end position="313"/>
    </location>
</feature>
<evidence type="ECO:0000256" key="4">
    <source>
        <dbReference type="ARBA" id="ARBA00022989"/>
    </source>
</evidence>
<organism evidence="7 8">
    <name type="scientific">Tenggerimyces flavus</name>
    <dbReference type="NCBI Taxonomy" id="1708749"/>
    <lineage>
        <taxon>Bacteria</taxon>
        <taxon>Bacillati</taxon>
        <taxon>Actinomycetota</taxon>
        <taxon>Actinomycetes</taxon>
        <taxon>Propionibacteriales</taxon>
        <taxon>Nocardioidaceae</taxon>
        <taxon>Tenggerimyces</taxon>
    </lineage>
</organism>
<keyword evidence="4 6" id="KW-1133">Transmembrane helix</keyword>
<feature type="transmembrane region" description="Helical" evidence="6">
    <location>
        <begin position="68"/>
        <end position="86"/>
    </location>
</feature>